<reference evidence="1" key="2">
    <citation type="submission" date="2018-08" db="UniProtKB">
        <authorList>
            <consortium name="EnsemblPlants"/>
        </authorList>
    </citation>
    <scope>IDENTIFICATION</scope>
    <source>
        <strain evidence="1">Yugu1</strain>
    </source>
</reference>
<proteinExistence type="predicted"/>
<accession>K3Y0N3</accession>
<dbReference type="HOGENOM" id="CLU_2798780_0_0_1"/>
<reference evidence="2" key="1">
    <citation type="journal article" date="2012" name="Nat. Biotechnol.">
        <title>Reference genome sequence of the model plant Setaria.</title>
        <authorList>
            <person name="Bennetzen J.L."/>
            <person name="Schmutz J."/>
            <person name="Wang H."/>
            <person name="Percifield R."/>
            <person name="Hawkins J."/>
            <person name="Pontaroli A.C."/>
            <person name="Estep M."/>
            <person name="Feng L."/>
            <person name="Vaughn J.N."/>
            <person name="Grimwood J."/>
            <person name="Jenkins J."/>
            <person name="Barry K."/>
            <person name="Lindquist E."/>
            <person name="Hellsten U."/>
            <person name="Deshpande S."/>
            <person name="Wang X."/>
            <person name="Wu X."/>
            <person name="Mitros T."/>
            <person name="Triplett J."/>
            <person name="Yang X."/>
            <person name="Ye C.Y."/>
            <person name="Mauro-Herrera M."/>
            <person name="Wang L."/>
            <person name="Li P."/>
            <person name="Sharma M."/>
            <person name="Sharma R."/>
            <person name="Ronald P.C."/>
            <person name="Panaud O."/>
            <person name="Kellogg E.A."/>
            <person name="Brutnell T.P."/>
            <person name="Doust A.N."/>
            <person name="Tuskan G.A."/>
            <person name="Rokhsar D."/>
            <person name="Devos K.M."/>
        </authorList>
    </citation>
    <scope>NUCLEOTIDE SEQUENCE [LARGE SCALE GENOMIC DNA]</scope>
    <source>
        <strain evidence="2">cv. Yugu1</strain>
    </source>
</reference>
<dbReference type="Proteomes" id="UP000004995">
    <property type="component" value="Unassembled WGS sequence"/>
</dbReference>
<keyword evidence="2" id="KW-1185">Reference proteome</keyword>
<dbReference type="InParanoid" id="K3Y0N3"/>
<dbReference type="AlphaFoldDB" id="K3Y0N3"/>
<dbReference type="EnsemblPlants" id="KQL10877">
    <property type="protein sequence ID" value="KQL10877"/>
    <property type="gene ID" value="SETIT_007744mg"/>
</dbReference>
<name>K3Y0N3_SETIT</name>
<sequence>MFYISMHGLNQSIRKKYNCSYIHERQVASYKLHFKHLSILESNEHMREFQSRLFGDGCGMQPRCIIIH</sequence>
<protein>
    <submittedName>
        <fullName evidence="1">Uncharacterized protein</fullName>
    </submittedName>
</protein>
<dbReference type="EMBL" id="AGNK02002534">
    <property type="status" value="NOT_ANNOTATED_CDS"/>
    <property type="molecule type" value="Genomic_DNA"/>
</dbReference>
<dbReference type="Gramene" id="KQL10877">
    <property type="protein sequence ID" value="KQL10877"/>
    <property type="gene ID" value="SETIT_007744mg"/>
</dbReference>
<evidence type="ECO:0000313" key="2">
    <source>
        <dbReference type="Proteomes" id="UP000004995"/>
    </source>
</evidence>
<organism evidence="1 2">
    <name type="scientific">Setaria italica</name>
    <name type="common">Foxtail millet</name>
    <name type="synonym">Panicum italicum</name>
    <dbReference type="NCBI Taxonomy" id="4555"/>
    <lineage>
        <taxon>Eukaryota</taxon>
        <taxon>Viridiplantae</taxon>
        <taxon>Streptophyta</taxon>
        <taxon>Embryophyta</taxon>
        <taxon>Tracheophyta</taxon>
        <taxon>Spermatophyta</taxon>
        <taxon>Magnoliopsida</taxon>
        <taxon>Liliopsida</taxon>
        <taxon>Poales</taxon>
        <taxon>Poaceae</taxon>
        <taxon>PACMAD clade</taxon>
        <taxon>Panicoideae</taxon>
        <taxon>Panicodae</taxon>
        <taxon>Paniceae</taxon>
        <taxon>Cenchrinae</taxon>
        <taxon>Setaria</taxon>
    </lineage>
</organism>
<evidence type="ECO:0000313" key="1">
    <source>
        <dbReference type="EnsemblPlants" id="KQL10877"/>
    </source>
</evidence>